<dbReference type="AlphaFoldDB" id="A0A820WCP4"/>
<dbReference type="CDD" id="cd06257">
    <property type="entry name" value="DnaJ"/>
    <property type="match status" value="1"/>
</dbReference>
<evidence type="ECO:0000313" key="13">
    <source>
        <dbReference type="Proteomes" id="UP000663862"/>
    </source>
</evidence>
<dbReference type="EMBL" id="CAJNXB010004157">
    <property type="protein sequence ID" value="CAF3360639.1"/>
    <property type="molecule type" value="Genomic_DNA"/>
</dbReference>
<dbReference type="EMBL" id="CAJOBO010001795">
    <property type="protein sequence ID" value="CAF4409756.1"/>
    <property type="molecule type" value="Genomic_DNA"/>
</dbReference>
<name>A0A820WCP4_9BILA</name>
<evidence type="ECO:0000313" key="5">
    <source>
        <dbReference type="EMBL" id="CAF3454803.1"/>
    </source>
</evidence>
<dbReference type="SMART" id="SM00271">
    <property type="entry name" value="DnaJ"/>
    <property type="match status" value="1"/>
</dbReference>
<dbReference type="Proteomes" id="UP000663872">
    <property type="component" value="Unassembled WGS sequence"/>
</dbReference>
<evidence type="ECO:0000313" key="8">
    <source>
        <dbReference type="EMBL" id="CAF4318137.1"/>
    </source>
</evidence>
<evidence type="ECO:0000313" key="3">
    <source>
        <dbReference type="EMBL" id="CAF3360639.1"/>
    </source>
</evidence>
<dbReference type="Proteomes" id="UP000663869">
    <property type="component" value="Unassembled WGS sequence"/>
</dbReference>
<dbReference type="Gene3D" id="1.10.287.110">
    <property type="entry name" value="DnaJ domain"/>
    <property type="match status" value="1"/>
</dbReference>
<dbReference type="Proteomes" id="UP000663873">
    <property type="component" value="Unassembled WGS sequence"/>
</dbReference>
<evidence type="ECO:0000313" key="11">
    <source>
        <dbReference type="EMBL" id="CAF4515876.1"/>
    </source>
</evidence>
<dbReference type="OrthoDB" id="66964at2759"/>
<evidence type="ECO:0000313" key="14">
    <source>
        <dbReference type="Proteomes" id="UP000663873"/>
    </source>
</evidence>
<keyword evidence="1" id="KW-0862">Zinc</keyword>
<dbReference type="Proteomes" id="UP000663825">
    <property type="component" value="Unassembled WGS sequence"/>
</dbReference>
<dbReference type="Proteomes" id="UP000663851">
    <property type="component" value="Unassembled WGS sequence"/>
</dbReference>
<dbReference type="GO" id="GO:0008198">
    <property type="term" value="F:ferrous iron binding"/>
    <property type="evidence" value="ECO:0007669"/>
    <property type="project" value="TreeGrafter"/>
</dbReference>
<evidence type="ECO:0000313" key="4">
    <source>
        <dbReference type="EMBL" id="CAF3430746.1"/>
    </source>
</evidence>
<dbReference type="SUPFAM" id="SSF144217">
    <property type="entry name" value="CSL zinc finger"/>
    <property type="match status" value="1"/>
</dbReference>
<dbReference type="EMBL" id="CAJOBQ010001790">
    <property type="protein sequence ID" value="CAF4515876.1"/>
    <property type="molecule type" value="Genomic_DNA"/>
</dbReference>
<protein>
    <recommendedName>
        <fullName evidence="2">J domain-containing protein</fullName>
    </recommendedName>
</protein>
<dbReference type="PROSITE" id="PS50076">
    <property type="entry name" value="DNAJ_2"/>
    <property type="match status" value="1"/>
</dbReference>
<dbReference type="EMBL" id="CAJNYV010001644">
    <property type="protein sequence ID" value="CAF3430746.1"/>
    <property type="molecule type" value="Genomic_DNA"/>
</dbReference>
<dbReference type="InterPro" id="IPR036869">
    <property type="entry name" value="J_dom_sf"/>
</dbReference>
<reference evidence="11" key="1">
    <citation type="submission" date="2021-02" db="EMBL/GenBank/DDBJ databases">
        <authorList>
            <person name="Nowell W R."/>
        </authorList>
    </citation>
    <scope>NUCLEOTIDE SEQUENCE</scope>
</reference>
<evidence type="ECO:0000313" key="7">
    <source>
        <dbReference type="EMBL" id="CAF3636500.1"/>
    </source>
</evidence>
<evidence type="ECO:0000313" key="6">
    <source>
        <dbReference type="EMBL" id="CAF3585855.1"/>
    </source>
</evidence>
<accession>A0A820WCP4</accession>
<dbReference type="EMBL" id="CAJNYD010002912">
    <property type="protein sequence ID" value="CAF3454803.1"/>
    <property type="molecule type" value="Genomic_DNA"/>
</dbReference>
<dbReference type="Proteomes" id="UP000663838">
    <property type="component" value="Unassembled WGS sequence"/>
</dbReference>
<evidence type="ECO:0000313" key="12">
    <source>
        <dbReference type="EMBL" id="CAF4744547.1"/>
    </source>
</evidence>
<keyword evidence="14" id="KW-1185">Reference proteome</keyword>
<organism evidence="11 13">
    <name type="scientific">Rotaria socialis</name>
    <dbReference type="NCBI Taxonomy" id="392032"/>
    <lineage>
        <taxon>Eukaryota</taxon>
        <taxon>Metazoa</taxon>
        <taxon>Spiralia</taxon>
        <taxon>Gnathifera</taxon>
        <taxon>Rotifera</taxon>
        <taxon>Eurotatoria</taxon>
        <taxon>Bdelloidea</taxon>
        <taxon>Philodinida</taxon>
        <taxon>Philodinidae</taxon>
        <taxon>Rotaria</taxon>
    </lineage>
</organism>
<evidence type="ECO:0000256" key="1">
    <source>
        <dbReference type="ARBA" id="ARBA00022833"/>
    </source>
</evidence>
<proteinExistence type="predicted"/>
<dbReference type="EMBL" id="CAJOBS010001594">
    <property type="protein sequence ID" value="CAF4744547.1"/>
    <property type="molecule type" value="Genomic_DNA"/>
</dbReference>
<evidence type="ECO:0000313" key="10">
    <source>
        <dbReference type="EMBL" id="CAF4492528.1"/>
    </source>
</evidence>
<dbReference type="InterPro" id="IPR036671">
    <property type="entry name" value="DPH_MB_sf"/>
</dbReference>
<feature type="domain" description="J" evidence="2">
    <location>
        <begin position="2"/>
        <end position="68"/>
    </location>
</feature>
<sequence length="125" mass="14814">MNLYEILGVSSNCTSDELRQEYHRLLLECHPDKINSNDSISRKRFEDIQNAYKILSNVELRLKYDQEQERHHLHTLPHTKIDSNEFDDDDEYICRCGTVLEIDKEIDTDIIECPNCSMKIQLNKK</sequence>
<dbReference type="Pfam" id="PF00226">
    <property type="entry name" value="DnaJ"/>
    <property type="match status" value="1"/>
</dbReference>
<evidence type="ECO:0000259" key="2">
    <source>
        <dbReference type="PROSITE" id="PS50076"/>
    </source>
</evidence>
<dbReference type="Proteomes" id="UP000663833">
    <property type="component" value="Unassembled WGS sequence"/>
</dbReference>
<dbReference type="EMBL" id="CAJOBR010000294">
    <property type="protein sequence ID" value="CAF4492528.1"/>
    <property type="molecule type" value="Genomic_DNA"/>
</dbReference>
<dbReference type="Proteomes" id="UP000663848">
    <property type="component" value="Unassembled WGS sequence"/>
</dbReference>
<dbReference type="InterPro" id="IPR001623">
    <property type="entry name" value="DnaJ_domain"/>
</dbReference>
<dbReference type="PANTHER" id="PTHR45255:SF1">
    <property type="entry name" value="DNAJ HOMOLOG SUBFAMILY C MEMBER 24"/>
    <property type="match status" value="1"/>
</dbReference>
<gene>
    <name evidence="7" type="ORF">FME351_LOCUS23723</name>
    <name evidence="6" type="ORF">GRG538_LOCUS21947</name>
    <name evidence="9" type="ORF">HFQ381_LOCUS20716</name>
    <name evidence="4" type="ORF">KIK155_LOCUS10796</name>
    <name evidence="5" type="ORF">LUA448_LOCUS22186</name>
    <name evidence="10" type="ORF">QYT958_LOCUS3981</name>
    <name evidence="3" type="ORF">TIS948_LOCUS24140</name>
    <name evidence="12" type="ORF">TOA249_LOCUS19926</name>
    <name evidence="11" type="ORF">TSG867_LOCUS22212</name>
    <name evidence="8" type="ORF">UJA718_LOCUS13684</name>
</gene>
<dbReference type="GO" id="GO:0001671">
    <property type="term" value="F:ATPase activator activity"/>
    <property type="evidence" value="ECO:0007669"/>
    <property type="project" value="TreeGrafter"/>
</dbReference>
<dbReference type="Proteomes" id="UP000663862">
    <property type="component" value="Unassembled WGS sequence"/>
</dbReference>
<comment type="caution">
    <text evidence="11">The sequence shown here is derived from an EMBL/GenBank/DDBJ whole genome shotgun (WGS) entry which is preliminary data.</text>
</comment>
<dbReference type="SUPFAM" id="SSF46565">
    <property type="entry name" value="Chaperone J-domain"/>
    <property type="match status" value="1"/>
</dbReference>
<evidence type="ECO:0000313" key="9">
    <source>
        <dbReference type="EMBL" id="CAF4409756.1"/>
    </source>
</evidence>
<dbReference type="Proteomes" id="UP000663865">
    <property type="component" value="Unassembled WGS sequence"/>
</dbReference>
<dbReference type="EMBL" id="CAJOBP010001871">
    <property type="protein sequence ID" value="CAF4318137.1"/>
    <property type="molecule type" value="Genomic_DNA"/>
</dbReference>
<dbReference type="PRINTS" id="PR00625">
    <property type="entry name" value="JDOMAIN"/>
</dbReference>
<dbReference type="EMBL" id="CAJNYU010003101">
    <property type="protein sequence ID" value="CAF3636500.1"/>
    <property type="molecule type" value="Genomic_DNA"/>
</dbReference>
<dbReference type="EMBL" id="CAJNYT010003626">
    <property type="protein sequence ID" value="CAF3585855.1"/>
    <property type="molecule type" value="Genomic_DNA"/>
</dbReference>
<dbReference type="PANTHER" id="PTHR45255">
    <property type="entry name" value="DNAJ HOMOLOG SUBFAMILY C MEMBER 24"/>
    <property type="match status" value="1"/>
</dbReference>